<dbReference type="Proteomes" id="UP001271007">
    <property type="component" value="Unassembled WGS sequence"/>
</dbReference>
<evidence type="ECO:0000313" key="3">
    <source>
        <dbReference type="Proteomes" id="UP001271007"/>
    </source>
</evidence>
<reference evidence="2" key="1">
    <citation type="submission" date="2023-04" db="EMBL/GenBank/DDBJ databases">
        <title>Black Yeasts Isolated from many extreme environments.</title>
        <authorList>
            <person name="Coleine C."/>
            <person name="Stajich J.E."/>
            <person name="Selbmann L."/>
        </authorList>
    </citation>
    <scope>NUCLEOTIDE SEQUENCE</scope>
    <source>
        <strain evidence="2">CCFEE 5312</strain>
    </source>
</reference>
<dbReference type="EMBL" id="JAWDJX010000016">
    <property type="protein sequence ID" value="KAK3053300.1"/>
    <property type="molecule type" value="Genomic_DNA"/>
</dbReference>
<comment type="caution">
    <text evidence="2">The sequence shown here is derived from an EMBL/GenBank/DDBJ whole genome shotgun (WGS) entry which is preliminary data.</text>
</comment>
<name>A0AAJ0DFW2_9PEZI</name>
<dbReference type="AlphaFoldDB" id="A0AAJ0DFW2"/>
<evidence type="ECO:0000256" key="1">
    <source>
        <dbReference type="SAM" id="MobiDB-lite"/>
    </source>
</evidence>
<feature type="region of interest" description="Disordered" evidence="1">
    <location>
        <begin position="1"/>
        <end position="20"/>
    </location>
</feature>
<accession>A0AAJ0DFW2</accession>
<organism evidence="2 3">
    <name type="scientific">Extremus antarcticus</name>
    <dbReference type="NCBI Taxonomy" id="702011"/>
    <lineage>
        <taxon>Eukaryota</taxon>
        <taxon>Fungi</taxon>
        <taxon>Dikarya</taxon>
        <taxon>Ascomycota</taxon>
        <taxon>Pezizomycotina</taxon>
        <taxon>Dothideomycetes</taxon>
        <taxon>Dothideomycetidae</taxon>
        <taxon>Mycosphaerellales</taxon>
        <taxon>Extremaceae</taxon>
        <taxon>Extremus</taxon>
    </lineage>
</organism>
<protein>
    <submittedName>
        <fullName evidence="2">Uncharacterized protein</fullName>
    </submittedName>
</protein>
<gene>
    <name evidence="2" type="ORF">LTR09_005469</name>
</gene>
<sequence length="116" mass="12475">MADSNAPQSDEDKVTTERMQGHCDRIEETVDDISDGLISTLQSVQAVRRAFRTAVAGLGHPCETVWCEALLKKLTSDLGLVSEMAPRSKWGAKVTAWNGECKTAPKQLAMPTTGGA</sequence>
<proteinExistence type="predicted"/>
<evidence type="ECO:0000313" key="2">
    <source>
        <dbReference type="EMBL" id="KAK3053300.1"/>
    </source>
</evidence>
<feature type="compositionally biased region" description="Basic and acidic residues" evidence="1">
    <location>
        <begin position="10"/>
        <end position="20"/>
    </location>
</feature>
<keyword evidence="3" id="KW-1185">Reference proteome</keyword>